<protein>
    <submittedName>
        <fullName evidence="3">Peptidase M28</fullName>
    </submittedName>
</protein>
<keyword evidence="4" id="KW-1185">Reference proteome</keyword>
<accession>A0A9X0WGK6</accession>
<sequence>MRNLISSLLVSSSLLLCAPPLLATMPVVDHDLRVQIDPPQGRLVVTAEITLPDDRTEWPLLLHTGLDPSILSGNAELRRVGEQGHLALYRLLRQGPGPMTLSYGGRIQHPREQIDEGMGRAREWSRGTIDAEGVFLAGGSGWYPRIPETLQTFHLEVSLPTGWTAVSQGAGPGDLSAGRSIWTERQPQDDIYLIAAPFERYAETAAGFEAQVYLREPDAALAQRYLDVTRFYIDLYSNLIGPYPYAKFALVENFWETGYGMPSFTLLGPRVIRLPFILHTSYPHEILHNWWGNSVYVDYSTGNWSEGLTSYLADHLVRERVGEGWRYRRDLLKSYADYVRESSDFPLVEFHARHGAASQAIGYGKAAMLFHMLRRQLGDETFRAGLQRFYADQRFRVAGFPDLQVAFDAVSNQDLADFFATWTQRTGAASLRLTEVMVSPEGSDFRVRGRIEQIQDGPPFDLQVPVVVRLDGADPVVFLVALTTESTAFEVSVAQPPLQILVDPWFDLFRTLAPGETPVTLSNLFGSERGIIVLPANAPDALKTGYQQLADAWLSGQTGWTRHWDDTLSTLPTEGAIWLLGWENRWLNALQDAARGVDLTPATHRIAFHDQDQDFGADASPVLTAWHQQGQALGWLAAPMPEALPGLTRKLPRYGKSSYLVFTGQEPTQQLEGQWPPADSELIYWIGPERPLPALPEPPALVP</sequence>
<proteinExistence type="predicted"/>
<dbReference type="InterPro" id="IPR027268">
    <property type="entry name" value="Peptidase_M4/M1_CTD_sf"/>
</dbReference>
<dbReference type="Pfam" id="PF01433">
    <property type="entry name" value="Peptidase_M1"/>
    <property type="match status" value="1"/>
</dbReference>
<dbReference type="Gene3D" id="1.10.390.10">
    <property type="entry name" value="Neutral Protease Domain 2"/>
    <property type="match status" value="1"/>
</dbReference>
<evidence type="ECO:0000313" key="4">
    <source>
        <dbReference type="Proteomes" id="UP001138802"/>
    </source>
</evidence>
<dbReference type="PANTHER" id="PTHR11533">
    <property type="entry name" value="PROTEASE M1 ZINC METALLOPROTEASE"/>
    <property type="match status" value="1"/>
</dbReference>
<dbReference type="GO" id="GO:0005615">
    <property type="term" value="C:extracellular space"/>
    <property type="evidence" value="ECO:0007669"/>
    <property type="project" value="TreeGrafter"/>
</dbReference>
<gene>
    <name evidence="3" type="ORF">CKO25_05480</name>
</gene>
<feature type="chain" id="PRO_5040986948" evidence="1">
    <location>
        <begin position="24"/>
        <end position="703"/>
    </location>
</feature>
<dbReference type="GO" id="GO:0008270">
    <property type="term" value="F:zinc ion binding"/>
    <property type="evidence" value="ECO:0007669"/>
    <property type="project" value="InterPro"/>
</dbReference>
<dbReference type="InterPro" id="IPR014782">
    <property type="entry name" value="Peptidase_M1_dom"/>
</dbReference>
<dbReference type="GO" id="GO:0070006">
    <property type="term" value="F:metalloaminopeptidase activity"/>
    <property type="evidence" value="ECO:0007669"/>
    <property type="project" value="TreeGrafter"/>
</dbReference>
<evidence type="ECO:0000256" key="1">
    <source>
        <dbReference type="SAM" id="SignalP"/>
    </source>
</evidence>
<dbReference type="GO" id="GO:0016020">
    <property type="term" value="C:membrane"/>
    <property type="evidence" value="ECO:0007669"/>
    <property type="project" value="TreeGrafter"/>
</dbReference>
<comment type="caution">
    <text evidence="3">The sequence shown here is derived from an EMBL/GenBank/DDBJ whole genome shotgun (WGS) entry which is preliminary data.</text>
</comment>
<dbReference type="Proteomes" id="UP001138802">
    <property type="component" value="Unassembled WGS sequence"/>
</dbReference>
<dbReference type="GO" id="GO:0005737">
    <property type="term" value="C:cytoplasm"/>
    <property type="evidence" value="ECO:0007669"/>
    <property type="project" value="TreeGrafter"/>
</dbReference>
<evidence type="ECO:0000259" key="2">
    <source>
        <dbReference type="Pfam" id="PF01433"/>
    </source>
</evidence>
<dbReference type="AlphaFoldDB" id="A0A9X0WGK6"/>
<dbReference type="RefSeq" id="WP_200386912.1">
    <property type="nucleotide sequence ID" value="NZ_NRSD01000004.1"/>
</dbReference>
<dbReference type="EMBL" id="NRSD01000004">
    <property type="protein sequence ID" value="MBK1644110.1"/>
    <property type="molecule type" value="Genomic_DNA"/>
</dbReference>
<dbReference type="InterPro" id="IPR050344">
    <property type="entry name" value="Peptidase_M1_aminopeptidases"/>
</dbReference>
<name>A0A9X0WGK6_9GAMM</name>
<dbReference type="GO" id="GO:0043171">
    <property type="term" value="P:peptide catabolic process"/>
    <property type="evidence" value="ECO:0007669"/>
    <property type="project" value="TreeGrafter"/>
</dbReference>
<reference evidence="3 4" key="1">
    <citation type="journal article" date="2020" name="Microorganisms">
        <title>Osmotic Adaptation and Compatible Solute Biosynthesis of Phototrophic Bacteria as Revealed from Genome Analyses.</title>
        <authorList>
            <person name="Imhoff J.F."/>
            <person name="Rahn T."/>
            <person name="Kunzel S."/>
            <person name="Keller A."/>
            <person name="Neulinger S.C."/>
        </authorList>
    </citation>
    <scope>NUCLEOTIDE SEQUENCE [LARGE SCALE GENOMIC DNA]</scope>
    <source>
        <strain evidence="3 4">DSM 21303</strain>
    </source>
</reference>
<organism evidence="3 4">
    <name type="scientific">Thiocapsa imhoffii</name>
    <dbReference type="NCBI Taxonomy" id="382777"/>
    <lineage>
        <taxon>Bacteria</taxon>
        <taxon>Pseudomonadati</taxon>
        <taxon>Pseudomonadota</taxon>
        <taxon>Gammaproteobacteria</taxon>
        <taxon>Chromatiales</taxon>
        <taxon>Chromatiaceae</taxon>
        <taxon>Thiocapsa</taxon>
    </lineage>
</organism>
<feature type="domain" description="Peptidase M1 membrane alanine aminopeptidase" evidence="2">
    <location>
        <begin position="284"/>
        <end position="422"/>
    </location>
</feature>
<dbReference type="GO" id="GO:0042277">
    <property type="term" value="F:peptide binding"/>
    <property type="evidence" value="ECO:0007669"/>
    <property type="project" value="TreeGrafter"/>
</dbReference>
<feature type="signal peptide" evidence="1">
    <location>
        <begin position="1"/>
        <end position="23"/>
    </location>
</feature>
<keyword evidence="1" id="KW-0732">Signal</keyword>
<dbReference type="PANTHER" id="PTHR11533:SF174">
    <property type="entry name" value="PUROMYCIN-SENSITIVE AMINOPEPTIDASE-RELATED"/>
    <property type="match status" value="1"/>
</dbReference>
<evidence type="ECO:0000313" key="3">
    <source>
        <dbReference type="EMBL" id="MBK1644110.1"/>
    </source>
</evidence>
<dbReference type="SUPFAM" id="SSF55486">
    <property type="entry name" value="Metalloproteases ('zincins'), catalytic domain"/>
    <property type="match status" value="1"/>
</dbReference>